<dbReference type="PROSITE" id="PS51891">
    <property type="entry name" value="CENP_V_GFA"/>
    <property type="match status" value="1"/>
</dbReference>
<dbReference type="InterPro" id="IPR011057">
    <property type="entry name" value="Mss4-like_sf"/>
</dbReference>
<dbReference type="Proteomes" id="UP001216674">
    <property type="component" value="Unassembled WGS sequence"/>
</dbReference>
<name>A0ABT6ANB9_9BURK</name>
<evidence type="ECO:0000256" key="3">
    <source>
        <dbReference type="ARBA" id="ARBA00022833"/>
    </source>
</evidence>
<dbReference type="PANTHER" id="PTHR33337">
    <property type="entry name" value="GFA DOMAIN-CONTAINING PROTEIN"/>
    <property type="match status" value="1"/>
</dbReference>
<dbReference type="EMBL" id="JARJLM010000252">
    <property type="protein sequence ID" value="MDF3834120.1"/>
    <property type="molecule type" value="Genomic_DNA"/>
</dbReference>
<evidence type="ECO:0000313" key="6">
    <source>
        <dbReference type="EMBL" id="MDF3834120.1"/>
    </source>
</evidence>
<reference evidence="6 7" key="1">
    <citation type="submission" date="2023-03" db="EMBL/GenBank/DDBJ databases">
        <title>Draft assemblies of triclosan tolerant bacteria isolated from returned activated sludge.</title>
        <authorList>
            <person name="Van Hamelsveld S."/>
        </authorList>
    </citation>
    <scope>NUCLEOTIDE SEQUENCE [LARGE SCALE GENOMIC DNA]</scope>
    <source>
        <strain evidence="6 7">GW210010_S58</strain>
    </source>
</reference>
<comment type="similarity">
    <text evidence="1">Belongs to the Gfa family.</text>
</comment>
<sequence length="133" mass="15002">MKGSCLCQAIEYEIDQLDGPIANCSCRTCRKAHGAAFAATARVMREHFRWRKGEEFVRAFASSPDKDRLFCGRCGTHLVAHRPAQPHVILRVATLDDDPGQRPEMHIWKSHEVPWADYAQEGIVACGEWPVAR</sequence>
<feature type="domain" description="CENP-V/GFA" evidence="5">
    <location>
        <begin position="1"/>
        <end position="116"/>
    </location>
</feature>
<comment type="caution">
    <text evidence="6">The sequence shown here is derived from an EMBL/GenBank/DDBJ whole genome shotgun (WGS) entry which is preliminary data.</text>
</comment>
<evidence type="ECO:0000256" key="4">
    <source>
        <dbReference type="ARBA" id="ARBA00023239"/>
    </source>
</evidence>
<gene>
    <name evidence="6" type="ORF">P3W85_14310</name>
</gene>
<organism evidence="6 7">
    <name type="scientific">Cupriavidus basilensis</name>
    <dbReference type="NCBI Taxonomy" id="68895"/>
    <lineage>
        <taxon>Bacteria</taxon>
        <taxon>Pseudomonadati</taxon>
        <taxon>Pseudomonadota</taxon>
        <taxon>Betaproteobacteria</taxon>
        <taxon>Burkholderiales</taxon>
        <taxon>Burkholderiaceae</taxon>
        <taxon>Cupriavidus</taxon>
    </lineage>
</organism>
<keyword evidence="2" id="KW-0479">Metal-binding</keyword>
<evidence type="ECO:0000259" key="5">
    <source>
        <dbReference type="PROSITE" id="PS51891"/>
    </source>
</evidence>
<evidence type="ECO:0000256" key="1">
    <source>
        <dbReference type="ARBA" id="ARBA00005495"/>
    </source>
</evidence>
<dbReference type="InterPro" id="IPR006913">
    <property type="entry name" value="CENP-V/GFA"/>
</dbReference>
<accession>A0ABT6ANB9</accession>
<keyword evidence="4" id="KW-0456">Lyase</keyword>
<dbReference type="Gene3D" id="3.90.1590.10">
    <property type="entry name" value="glutathione-dependent formaldehyde- activating enzyme (gfa)"/>
    <property type="match status" value="1"/>
</dbReference>
<keyword evidence="3" id="KW-0862">Zinc</keyword>
<dbReference type="RefSeq" id="WP_017229990.1">
    <property type="nucleotide sequence ID" value="NZ_JARJLM010000252.1"/>
</dbReference>
<keyword evidence="7" id="KW-1185">Reference proteome</keyword>
<proteinExistence type="inferred from homology"/>
<evidence type="ECO:0000313" key="7">
    <source>
        <dbReference type="Proteomes" id="UP001216674"/>
    </source>
</evidence>
<dbReference type="SUPFAM" id="SSF51316">
    <property type="entry name" value="Mss4-like"/>
    <property type="match status" value="1"/>
</dbReference>
<dbReference type="PANTHER" id="PTHR33337:SF40">
    <property type="entry name" value="CENP-V_GFA DOMAIN-CONTAINING PROTEIN-RELATED"/>
    <property type="match status" value="1"/>
</dbReference>
<protein>
    <submittedName>
        <fullName evidence="6">GFA family protein</fullName>
    </submittedName>
</protein>
<evidence type="ECO:0000256" key="2">
    <source>
        <dbReference type="ARBA" id="ARBA00022723"/>
    </source>
</evidence>
<dbReference type="Pfam" id="PF04828">
    <property type="entry name" value="GFA"/>
    <property type="match status" value="1"/>
</dbReference>